<feature type="transmembrane region" description="Helical" evidence="2">
    <location>
        <begin position="12"/>
        <end position="30"/>
    </location>
</feature>
<keyword evidence="2" id="KW-0812">Transmembrane</keyword>
<evidence type="ECO:0000256" key="2">
    <source>
        <dbReference type="SAM" id="Phobius"/>
    </source>
</evidence>
<feature type="region of interest" description="Disordered" evidence="1">
    <location>
        <begin position="36"/>
        <end position="56"/>
    </location>
</feature>
<reference evidence="3 4" key="1">
    <citation type="journal article" date="2018" name="Mol. Biol. Evol.">
        <title>Analysis of the draft genome of the red seaweed Gracilariopsis chorda provides insights into genome size evolution in Rhodophyta.</title>
        <authorList>
            <person name="Lee J."/>
            <person name="Yang E.C."/>
            <person name="Graf L."/>
            <person name="Yang J.H."/>
            <person name="Qiu H."/>
            <person name="Zel Zion U."/>
            <person name="Chan C.X."/>
            <person name="Stephens T.G."/>
            <person name="Weber A.P.M."/>
            <person name="Boo G.H."/>
            <person name="Boo S.M."/>
            <person name="Kim K.M."/>
            <person name="Shin Y."/>
            <person name="Jung M."/>
            <person name="Lee S.J."/>
            <person name="Yim H.S."/>
            <person name="Lee J.H."/>
            <person name="Bhattacharya D."/>
            <person name="Yoon H.S."/>
        </authorList>
    </citation>
    <scope>NUCLEOTIDE SEQUENCE [LARGE SCALE GENOMIC DNA]</scope>
    <source>
        <strain evidence="3 4">SKKU-2015</strain>
        <tissue evidence="3">Whole body</tissue>
    </source>
</reference>
<evidence type="ECO:0000256" key="1">
    <source>
        <dbReference type="SAM" id="MobiDB-lite"/>
    </source>
</evidence>
<sequence length="91" mass="10037">MDVTTDEVGGLPYGTTAESLTTMIMAILGIREHIRKRRSQKRTHGGSLPGRAPNRNIGREQAADYIHQAYFLNATELNPITGDELVEVLVC</sequence>
<keyword evidence="4" id="KW-1185">Reference proteome</keyword>
<name>A0A2V3J1E9_9FLOR</name>
<evidence type="ECO:0000313" key="3">
    <source>
        <dbReference type="EMBL" id="PXF48208.1"/>
    </source>
</evidence>
<dbReference type="Proteomes" id="UP000247409">
    <property type="component" value="Unassembled WGS sequence"/>
</dbReference>
<dbReference type="EMBL" id="NBIV01000016">
    <property type="protein sequence ID" value="PXF48208.1"/>
    <property type="molecule type" value="Genomic_DNA"/>
</dbReference>
<gene>
    <name evidence="3" type="ORF">BWQ96_02160</name>
</gene>
<dbReference type="AlphaFoldDB" id="A0A2V3J1E9"/>
<accession>A0A2V3J1E9</accession>
<keyword evidence="2" id="KW-0472">Membrane</keyword>
<evidence type="ECO:0000313" key="4">
    <source>
        <dbReference type="Proteomes" id="UP000247409"/>
    </source>
</evidence>
<organism evidence="3 4">
    <name type="scientific">Gracilariopsis chorda</name>
    <dbReference type="NCBI Taxonomy" id="448386"/>
    <lineage>
        <taxon>Eukaryota</taxon>
        <taxon>Rhodophyta</taxon>
        <taxon>Florideophyceae</taxon>
        <taxon>Rhodymeniophycidae</taxon>
        <taxon>Gracilariales</taxon>
        <taxon>Gracilariaceae</taxon>
        <taxon>Gracilariopsis</taxon>
    </lineage>
</organism>
<protein>
    <submittedName>
        <fullName evidence="3">Uncharacterized protein</fullName>
    </submittedName>
</protein>
<comment type="caution">
    <text evidence="3">The sequence shown here is derived from an EMBL/GenBank/DDBJ whole genome shotgun (WGS) entry which is preliminary data.</text>
</comment>
<proteinExistence type="predicted"/>
<keyword evidence="2" id="KW-1133">Transmembrane helix</keyword>